<gene>
    <name evidence="3" type="ORF">S01H1_44879</name>
</gene>
<sequence>PQTQEQIEAMLKIINISTVEDLYSGIPSDLRFKGNLEIPESLSEQETMKKVRAILSKNESSDDMISFLGAGIYSHFIPSVVPSIINRSEFITSYTPYAPEISQGMLQALWEYQSMVAELTQLDLVNSSMYDLSTSLGEAALMSARVTRKDVFLVPDYIQPERLETLVTYATGPKLKIVSYPCDKSKGQVDLQTFYEIVKKQENDICGIYIENPNFWGIIEEQIEIIGKIAHEHKAIFIVGFDPISLGILKSPGELGADIAIGEG</sequence>
<dbReference type="PANTHER" id="PTHR42806:SF1">
    <property type="entry name" value="GLYCINE DEHYDROGENASE (DECARBOXYLATING)"/>
    <property type="match status" value="1"/>
</dbReference>
<evidence type="ECO:0000259" key="2">
    <source>
        <dbReference type="Pfam" id="PF02347"/>
    </source>
</evidence>
<dbReference type="InterPro" id="IPR015421">
    <property type="entry name" value="PyrdxlP-dep_Trfase_major"/>
</dbReference>
<reference evidence="3" key="1">
    <citation type="journal article" date="2014" name="Front. Microbiol.">
        <title>High frequency of phylogenetically diverse reductive dehalogenase-homologous genes in deep subseafloor sedimentary metagenomes.</title>
        <authorList>
            <person name="Kawai M."/>
            <person name="Futagami T."/>
            <person name="Toyoda A."/>
            <person name="Takaki Y."/>
            <person name="Nishi S."/>
            <person name="Hori S."/>
            <person name="Arai W."/>
            <person name="Tsubouchi T."/>
            <person name="Morono Y."/>
            <person name="Uchiyama I."/>
            <person name="Ito T."/>
            <person name="Fujiyama A."/>
            <person name="Inagaki F."/>
            <person name="Takami H."/>
        </authorList>
    </citation>
    <scope>NUCLEOTIDE SEQUENCE</scope>
    <source>
        <strain evidence="3">Expedition CK06-06</strain>
    </source>
</reference>
<dbReference type="PANTHER" id="PTHR42806">
    <property type="entry name" value="GLYCINE CLEAVAGE SYSTEM P-PROTEIN"/>
    <property type="match status" value="1"/>
</dbReference>
<feature type="domain" description="Glycine cleavage system P-protein N-terminal" evidence="2">
    <location>
        <begin position="2"/>
        <end position="263"/>
    </location>
</feature>
<dbReference type="SUPFAM" id="SSF53383">
    <property type="entry name" value="PLP-dependent transferases"/>
    <property type="match status" value="1"/>
</dbReference>
<feature type="non-terminal residue" evidence="3">
    <location>
        <position position="1"/>
    </location>
</feature>
<organism evidence="3">
    <name type="scientific">marine sediment metagenome</name>
    <dbReference type="NCBI Taxonomy" id="412755"/>
    <lineage>
        <taxon>unclassified sequences</taxon>
        <taxon>metagenomes</taxon>
        <taxon>ecological metagenomes</taxon>
    </lineage>
</organism>
<evidence type="ECO:0000256" key="1">
    <source>
        <dbReference type="ARBA" id="ARBA00023002"/>
    </source>
</evidence>
<feature type="non-terminal residue" evidence="3">
    <location>
        <position position="264"/>
    </location>
</feature>
<accession>X0VEM0</accession>
<dbReference type="InterPro" id="IPR049315">
    <property type="entry name" value="GDC-P_N"/>
</dbReference>
<dbReference type="AlphaFoldDB" id="X0VEM0"/>
<proteinExistence type="predicted"/>
<dbReference type="InterPro" id="IPR023010">
    <property type="entry name" value="GcvPA"/>
</dbReference>
<evidence type="ECO:0000313" key="3">
    <source>
        <dbReference type="EMBL" id="GAG10928.1"/>
    </source>
</evidence>
<protein>
    <recommendedName>
        <fullName evidence="2">Glycine cleavage system P-protein N-terminal domain-containing protein</fullName>
    </recommendedName>
</protein>
<dbReference type="Pfam" id="PF02347">
    <property type="entry name" value="GDC-P"/>
    <property type="match status" value="1"/>
</dbReference>
<comment type="caution">
    <text evidence="3">The sequence shown here is derived from an EMBL/GenBank/DDBJ whole genome shotgun (WGS) entry which is preliminary data.</text>
</comment>
<name>X0VEM0_9ZZZZ</name>
<dbReference type="EMBL" id="BARS01028647">
    <property type="protein sequence ID" value="GAG10928.1"/>
    <property type="molecule type" value="Genomic_DNA"/>
</dbReference>
<dbReference type="Gene3D" id="3.40.640.10">
    <property type="entry name" value="Type I PLP-dependent aspartate aminotransferase-like (Major domain)"/>
    <property type="match status" value="1"/>
</dbReference>
<dbReference type="GO" id="GO:0004375">
    <property type="term" value="F:glycine dehydrogenase (decarboxylating) activity"/>
    <property type="evidence" value="ECO:0007669"/>
    <property type="project" value="InterPro"/>
</dbReference>
<dbReference type="GO" id="GO:0009116">
    <property type="term" value="P:nucleoside metabolic process"/>
    <property type="evidence" value="ECO:0007669"/>
    <property type="project" value="InterPro"/>
</dbReference>
<keyword evidence="1" id="KW-0560">Oxidoreductase</keyword>
<dbReference type="InterPro" id="IPR015424">
    <property type="entry name" value="PyrdxlP-dep_Trfase"/>
</dbReference>